<dbReference type="GO" id="GO:0016787">
    <property type="term" value="F:hydrolase activity"/>
    <property type="evidence" value="ECO:0007669"/>
    <property type="project" value="UniProtKB-KW"/>
</dbReference>
<feature type="domain" description="AB hydrolase-1" evidence="1">
    <location>
        <begin position="28"/>
        <end position="222"/>
    </location>
</feature>
<dbReference type="PANTHER" id="PTHR42886:SF29">
    <property type="entry name" value="PUMMELIG, ISOFORM A"/>
    <property type="match status" value="1"/>
</dbReference>
<gene>
    <name evidence="2" type="ORF">KBB96_13495</name>
</gene>
<dbReference type="KEGG" id="lamb:KBB96_13495"/>
<keyword evidence="3" id="KW-1185">Reference proteome</keyword>
<dbReference type="InterPro" id="IPR029058">
    <property type="entry name" value="AB_hydrolase_fold"/>
</dbReference>
<protein>
    <submittedName>
        <fullName evidence="2">Alpha/beta fold hydrolase</fullName>
    </submittedName>
</protein>
<dbReference type="AlphaFoldDB" id="A0A975G6W4"/>
<organism evidence="2 3">
    <name type="scientific">Luteolibacter ambystomatis</name>
    <dbReference type="NCBI Taxonomy" id="2824561"/>
    <lineage>
        <taxon>Bacteria</taxon>
        <taxon>Pseudomonadati</taxon>
        <taxon>Verrucomicrobiota</taxon>
        <taxon>Verrucomicrobiia</taxon>
        <taxon>Verrucomicrobiales</taxon>
        <taxon>Verrucomicrobiaceae</taxon>
        <taxon>Luteolibacter</taxon>
    </lineage>
</organism>
<dbReference type="SUPFAM" id="SSF53474">
    <property type="entry name" value="alpha/beta-Hydrolases"/>
    <property type="match status" value="1"/>
</dbReference>
<dbReference type="PANTHER" id="PTHR42886">
    <property type="entry name" value="RE40534P-RELATED"/>
    <property type="match status" value="1"/>
</dbReference>
<dbReference type="Pfam" id="PF12697">
    <property type="entry name" value="Abhydrolase_6"/>
    <property type="match status" value="1"/>
</dbReference>
<dbReference type="Proteomes" id="UP000676169">
    <property type="component" value="Chromosome"/>
</dbReference>
<dbReference type="InterPro" id="IPR000073">
    <property type="entry name" value="AB_hydrolase_1"/>
</dbReference>
<dbReference type="EMBL" id="CP073100">
    <property type="protein sequence ID" value="QUE49881.1"/>
    <property type="molecule type" value="Genomic_DNA"/>
</dbReference>
<reference evidence="2" key="1">
    <citation type="submission" date="2021-04" db="EMBL/GenBank/DDBJ databases">
        <title>Luteolibacter sp. 32A isolated from the skin of an Anderson's salamander (Ambystoma andersonii).</title>
        <authorList>
            <person name="Spergser J."/>
            <person name="Busse H.-J."/>
        </authorList>
    </citation>
    <scope>NUCLEOTIDE SEQUENCE</scope>
    <source>
        <strain evidence="2">32A</strain>
    </source>
</reference>
<sequence>MNLPEFRNRLGERIDTSFHSAPREDVLLVLGHGLTGNKDRPLLIALAEGLSKRGWPCLRISYTGSGGSEGRFEDVTITKETEDLADLLDALPEGVRIAYCGHSMGGAVGVITTAADARIRVLVTLSGMVYTANFVEREFDDIVPGEGVMWEDPDFPLSKVYVADLQAIGDTLDVAAEIEVPWLLIHGSQDDIIPVLDSEDAYAAAQCDKHLVEIDGADHVFDETSYPRIIEEVDAWLKEYL</sequence>
<dbReference type="Gene3D" id="3.40.50.1820">
    <property type="entry name" value="alpha/beta hydrolase"/>
    <property type="match status" value="1"/>
</dbReference>
<dbReference type="RefSeq" id="WP_211629970.1">
    <property type="nucleotide sequence ID" value="NZ_CP073100.1"/>
</dbReference>
<proteinExistence type="predicted"/>
<evidence type="ECO:0000313" key="2">
    <source>
        <dbReference type="EMBL" id="QUE49881.1"/>
    </source>
</evidence>
<evidence type="ECO:0000313" key="3">
    <source>
        <dbReference type="Proteomes" id="UP000676169"/>
    </source>
</evidence>
<name>A0A975G6W4_9BACT</name>
<accession>A0A975G6W4</accession>
<evidence type="ECO:0000259" key="1">
    <source>
        <dbReference type="Pfam" id="PF12697"/>
    </source>
</evidence>
<keyword evidence="2" id="KW-0378">Hydrolase</keyword>